<gene>
    <name evidence="2" type="ORF">BRW65_15960</name>
</gene>
<dbReference type="AlphaFoldDB" id="A0A1Q4HT87"/>
<evidence type="ECO:0000256" key="1">
    <source>
        <dbReference type="SAM" id="MobiDB-lite"/>
    </source>
</evidence>
<sequence length="89" mass="8996">MEFELGQRLQLGLESLPRLAGPGGPKFPDGRGTMGARTDMGAATATATVVGARGQADVESDGARQLGVLEQRHLDPGLVGPTLLVGGGS</sequence>
<dbReference type="Proteomes" id="UP000186438">
    <property type="component" value="Unassembled WGS sequence"/>
</dbReference>
<dbReference type="STRING" id="53378.BRW65_15960"/>
<organism evidence="2 3">
    <name type="scientific">Mycobacterium paraffinicum</name>
    <dbReference type="NCBI Taxonomy" id="53378"/>
    <lineage>
        <taxon>Bacteria</taxon>
        <taxon>Bacillati</taxon>
        <taxon>Actinomycetota</taxon>
        <taxon>Actinomycetes</taxon>
        <taxon>Mycobacteriales</taxon>
        <taxon>Mycobacteriaceae</taxon>
        <taxon>Mycobacterium</taxon>
    </lineage>
</organism>
<accession>A0A1Q4HT87</accession>
<comment type="caution">
    <text evidence="2">The sequence shown here is derived from an EMBL/GenBank/DDBJ whole genome shotgun (WGS) entry which is preliminary data.</text>
</comment>
<evidence type="ECO:0000313" key="3">
    <source>
        <dbReference type="Proteomes" id="UP000186438"/>
    </source>
</evidence>
<feature type="region of interest" description="Disordered" evidence="1">
    <location>
        <begin position="16"/>
        <end position="37"/>
    </location>
</feature>
<dbReference type="EMBL" id="MPNT01000014">
    <property type="protein sequence ID" value="OJZ72554.1"/>
    <property type="molecule type" value="Genomic_DNA"/>
</dbReference>
<name>A0A1Q4HT87_9MYCO</name>
<keyword evidence="3" id="KW-1185">Reference proteome</keyword>
<evidence type="ECO:0000313" key="2">
    <source>
        <dbReference type="EMBL" id="OJZ72554.1"/>
    </source>
</evidence>
<reference evidence="2 3" key="1">
    <citation type="submission" date="2016-11" db="EMBL/GenBank/DDBJ databases">
        <title>Genome sequences of unsequenced Mycobacteria.</title>
        <authorList>
            <person name="Greninger A.L."/>
            <person name="Fang F."/>
            <person name="Jerome K.R."/>
        </authorList>
    </citation>
    <scope>NUCLEOTIDE SEQUENCE [LARGE SCALE GENOMIC DNA]</scope>
    <source>
        <strain evidence="2 3">M11</strain>
    </source>
</reference>
<proteinExistence type="predicted"/>
<protein>
    <submittedName>
        <fullName evidence="2">Uncharacterized protein</fullName>
    </submittedName>
</protein>